<protein>
    <recommendedName>
        <fullName evidence="7">Zn(2)-C6 fungal-type domain-containing protein</fullName>
    </recommendedName>
</protein>
<dbReference type="PROSITE" id="PS50048">
    <property type="entry name" value="ZN2_CY6_FUNGAL_2"/>
    <property type="match status" value="2"/>
</dbReference>
<dbReference type="SMART" id="SM00066">
    <property type="entry name" value="GAL4"/>
    <property type="match status" value="2"/>
</dbReference>
<evidence type="ECO:0000256" key="6">
    <source>
        <dbReference type="SAM" id="MobiDB-lite"/>
    </source>
</evidence>
<dbReference type="Proteomes" id="UP000887229">
    <property type="component" value="Unassembled WGS sequence"/>
</dbReference>
<name>A0A9P7ZS11_9HYPO</name>
<dbReference type="OrthoDB" id="4685598at2759"/>
<keyword evidence="5" id="KW-0539">Nucleus</keyword>
<dbReference type="CDD" id="cd00067">
    <property type="entry name" value="GAL4"/>
    <property type="match status" value="2"/>
</dbReference>
<keyword evidence="3" id="KW-0805">Transcription regulation</keyword>
<feature type="region of interest" description="Disordered" evidence="6">
    <location>
        <begin position="102"/>
        <end position="122"/>
    </location>
</feature>
<dbReference type="Gene3D" id="4.10.240.10">
    <property type="entry name" value="Zn(2)-C6 fungal-type DNA-binding domain"/>
    <property type="match status" value="2"/>
</dbReference>
<dbReference type="SUPFAM" id="SSF57701">
    <property type="entry name" value="Zn2/Cys6 DNA-binding domain"/>
    <property type="match status" value="2"/>
</dbReference>
<evidence type="ECO:0000313" key="8">
    <source>
        <dbReference type="EMBL" id="KAG9257273.1"/>
    </source>
</evidence>
<dbReference type="InterPro" id="IPR001138">
    <property type="entry name" value="Zn2Cys6_DnaBD"/>
</dbReference>
<dbReference type="EMBL" id="MU251246">
    <property type="protein sequence ID" value="KAG9257273.1"/>
    <property type="molecule type" value="Genomic_DNA"/>
</dbReference>
<dbReference type="GO" id="GO:0005634">
    <property type="term" value="C:nucleus"/>
    <property type="evidence" value="ECO:0007669"/>
    <property type="project" value="UniProtKB-SubCell"/>
</dbReference>
<reference evidence="8" key="1">
    <citation type="journal article" date="2021" name="IMA Fungus">
        <title>Genomic characterization of three marine fungi, including Emericellopsis atlantica sp. nov. with signatures of a generalist lifestyle and marine biomass degradation.</title>
        <authorList>
            <person name="Hagestad O.C."/>
            <person name="Hou L."/>
            <person name="Andersen J.H."/>
            <person name="Hansen E.H."/>
            <person name="Altermark B."/>
            <person name="Li C."/>
            <person name="Kuhnert E."/>
            <person name="Cox R.J."/>
            <person name="Crous P.W."/>
            <person name="Spatafora J.W."/>
            <person name="Lail K."/>
            <person name="Amirebrahimi M."/>
            <person name="Lipzen A."/>
            <person name="Pangilinan J."/>
            <person name="Andreopoulos W."/>
            <person name="Hayes R.D."/>
            <person name="Ng V."/>
            <person name="Grigoriev I.V."/>
            <person name="Jackson S.A."/>
            <person name="Sutton T.D.S."/>
            <person name="Dobson A.D.W."/>
            <person name="Rama T."/>
        </authorList>
    </citation>
    <scope>NUCLEOTIDE SEQUENCE</scope>
    <source>
        <strain evidence="8">TS7</strain>
    </source>
</reference>
<dbReference type="GO" id="GO:0006351">
    <property type="term" value="P:DNA-templated transcription"/>
    <property type="evidence" value="ECO:0007669"/>
    <property type="project" value="InterPro"/>
</dbReference>
<dbReference type="InterPro" id="IPR036864">
    <property type="entry name" value="Zn2-C6_fun-type_DNA-bd_sf"/>
</dbReference>
<evidence type="ECO:0000313" key="9">
    <source>
        <dbReference type="Proteomes" id="UP000887229"/>
    </source>
</evidence>
<feature type="region of interest" description="Disordered" evidence="6">
    <location>
        <begin position="168"/>
        <end position="229"/>
    </location>
</feature>
<proteinExistence type="predicted"/>
<dbReference type="Pfam" id="PF04082">
    <property type="entry name" value="Fungal_trans"/>
    <property type="match status" value="1"/>
</dbReference>
<feature type="region of interest" description="Disordered" evidence="6">
    <location>
        <begin position="1"/>
        <end position="49"/>
    </location>
</feature>
<dbReference type="GeneID" id="70290822"/>
<evidence type="ECO:0000256" key="1">
    <source>
        <dbReference type="ARBA" id="ARBA00004123"/>
    </source>
</evidence>
<organism evidence="8 9">
    <name type="scientific">Emericellopsis atlantica</name>
    <dbReference type="NCBI Taxonomy" id="2614577"/>
    <lineage>
        <taxon>Eukaryota</taxon>
        <taxon>Fungi</taxon>
        <taxon>Dikarya</taxon>
        <taxon>Ascomycota</taxon>
        <taxon>Pezizomycotina</taxon>
        <taxon>Sordariomycetes</taxon>
        <taxon>Hypocreomycetidae</taxon>
        <taxon>Hypocreales</taxon>
        <taxon>Bionectriaceae</taxon>
        <taxon>Emericellopsis</taxon>
    </lineage>
</organism>
<dbReference type="CDD" id="cd12148">
    <property type="entry name" value="fungal_TF_MHR"/>
    <property type="match status" value="1"/>
</dbReference>
<evidence type="ECO:0000256" key="5">
    <source>
        <dbReference type="ARBA" id="ARBA00023242"/>
    </source>
</evidence>
<feature type="domain" description="Zn(2)-C6 fungal-type" evidence="7">
    <location>
        <begin position="128"/>
        <end position="158"/>
    </location>
</feature>
<dbReference type="PANTHER" id="PTHR47338">
    <property type="entry name" value="ZN(II)2CYS6 TRANSCRIPTION FACTOR (EUROFUNG)-RELATED"/>
    <property type="match status" value="1"/>
</dbReference>
<dbReference type="InterPro" id="IPR050815">
    <property type="entry name" value="TF_fung"/>
</dbReference>
<feature type="domain" description="Zn(2)-C6 fungal-type" evidence="7">
    <location>
        <begin position="60"/>
        <end position="93"/>
    </location>
</feature>
<dbReference type="Pfam" id="PF00172">
    <property type="entry name" value="Zn_clus"/>
    <property type="match status" value="2"/>
</dbReference>
<keyword evidence="9" id="KW-1185">Reference proteome</keyword>
<evidence type="ECO:0000259" key="7">
    <source>
        <dbReference type="PROSITE" id="PS50048"/>
    </source>
</evidence>
<dbReference type="InterPro" id="IPR007219">
    <property type="entry name" value="XnlR_reg_dom"/>
</dbReference>
<dbReference type="AlphaFoldDB" id="A0A9P7ZS11"/>
<evidence type="ECO:0000256" key="4">
    <source>
        <dbReference type="ARBA" id="ARBA00023163"/>
    </source>
</evidence>
<dbReference type="GO" id="GO:0003677">
    <property type="term" value="F:DNA binding"/>
    <property type="evidence" value="ECO:0007669"/>
    <property type="project" value="InterPro"/>
</dbReference>
<dbReference type="PROSITE" id="PS00463">
    <property type="entry name" value="ZN2_CY6_FUNGAL_1"/>
    <property type="match status" value="1"/>
</dbReference>
<dbReference type="RefSeq" id="XP_046121197.1">
    <property type="nucleotide sequence ID" value="XM_046259919.1"/>
</dbReference>
<comment type="caution">
    <text evidence="8">The sequence shown here is derived from an EMBL/GenBank/DDBJ whole genome shotgun (WGS) entry which is preliminary data.</text>
</comment>
<dbReference type="GO" id="GO:0000981">
    <property type="term" value="F:DNA-binding transcription factor activity, RNA polymerase II-specific"/>
    <property type="evidence" value="ECO:0007669"/>
    <property type="project" value="InterPro"/>
</dbReference>
<keyword evidence="2" id="KW-0479">Metal-binding</keyword>
<dbReference type="GO" id="GO:0008270">
    <property type="term" value="F:zinc ion binding"/>
    <property type="evidence" value="ECO:0007669"/>
    <property type="project" value="InterPro"/>
</dbReference>
<keyword evidence="4" id="KW-0804">Transcription</keyword>
<feature type="compositionally biased region" description="Polar residues" evidence="6">
    <location>
        <begin position="211"/>
        <end position="223"/>
    </location>
</feature>
<evidence type="ECO:0000256" key="3">
    <source>
        <dbReference type="ARBA" id="ARBA00023015"/>
    </source>
</evidence>
<accession>A0A9P7ZS11</accession>
<sequence>MNVSVMGLDMPGQLPFNQQPPSGVVNPPATQPRPVQQMQQSTQVPAAKRRRTASAVMSNCCRTCRLRKVKCDGNPGDGGPCANCARLELACPFVSGPSVPGPPDKIARVKPSSSHTEAGTVRKRAQRACSQCHTQKTKCSGDLPRCKRCETAGLNCEYLPPKRKFANVRVGSEPATDKSAPDSARGSTVPSSATANNTAAPTSDAPAQSARALTSEKSASPEASVNGGARGGDTFPLALDTSVLTSQQLLVRKDLILRHLDAYFENIYWLPAMGFFHPETAYRQVYEGTFDPPTAAALCALTTFFVNPDFKSSQEFGMKCCDEIEFYIFRNVHKFSDRVLLPYALILCFNFLNGSFAKVWQCFGLATRLMTGLQLNWDVSSRNKTFQQEELGRRLAWQFFVMDRLLAGGYEEYISCRADIMKIRLPCQESAFWENKPILAERLTDKNAKAKGVGFHGLTVRLTDLIHRIQCWTKRLSSKTTLEPSKVMEDINNFQNELTRFHLSIPDDIRLSDQSIAKYIASPEKVGYVYLHTHLSVGHIDLYRFALPGIIDPKKNDIVQRLPKDFVERSKKQAIAHALCSGRFCVAIQKEAEKHPYTGKGPVAGDCTIPHMATQSLRVLLLAIQHRIYDNLTQDTTAPLWHFEDPDEKYIRRLIEDGLFKVSEPWKHILMTCYQAHTNNMAMFEEFNKTQKFADQKGTVGFVGTKASSGDSRLPGPHYILENATYGVVEQEKRTRAGDAATADRWFKGPQQERAPSPASMPTPGDFDATYGPPGLPLLLAVARDATAEHSTGQPMPEHNIYDMPRETSVLTQEKAWLPPGYSGPVNDQYLGASGASGAGGPGSLPMMQQMDAPELAMVFPPPQAGQQPPNELHTTNVQEQYVPPQQGVFMNGYPPGYGDGGASGGYMQQPPNFG</sequence>
<feature type="region of interest" description="Disordered" evidence="6">
    <location>
        <begin position="733"/>
        <end position="762"/>
    </location>
</feature>
<feature type="compositionally biased region" description="Low complexity" evidence="6">
    <location>
        <begin position="190"/>
        <end position="207"/>
    </location>
</feature>
<evidence type="ECO:0000256" key="2">
    <source>
        <dbReference type="ARBA" id="ARBA00022723"/>
    </source>
</evidence>
<comment type="subcellular location">
    <subcellularLocation>
        <location evidence="1">Nucleus</location>
    </subcellularLocation>
</comment>
<feature type="compositionally biased region" description="Polar residues" evidence="6">
    <location>
        <begin position="33"/>
        <end position="44"/>
    </location>
</feature>
<dbReference type="PANTHER" id="PTHR47338:SF7">
    <property type="entry name" value="ZN(II)2CYS6 TRANSCRIPTION FACTOR (EUROFUNG)"/>
    <property type="match status" value="1"/>
</dbReference>
<gene>
    <name evidence="8" type="ORF">F5Z01DRAFT_461947</name>
</gene>